<dbReference type="PANTHER" id="PTHR43806:SF11">
    <property type="entry name" value="CEREVISIN-RELATED"/>
    <property type="match status" value="1"/>
</dbReference>
<dbReference type="RefSeq" id="WP_281906253.1">
    <property type="nucleotide sequence ID" value="NZ_BSDI01000103.1"/>
</dbReference>
<evidence type="ECO:0000256" key="10">
    <source>
        <dbReference type="PROSITE-ProRule" id="PRU01240"/>
    </source>
</evidence>
<feature type="active site" description="Charge relay system" evidence="10">
    <location>
        <position position="86"/>
    </location>
</feature>
<organism evidence="13 14">
    <name type="scientific">Phytohabitans aurantiacus</name>
    <dbReference type="NCBI Taxonomy" id="3016789"/>
    <lineage>
        <taxon>Bacteria</taxon>
        <taxon>Bacillati</taxon>
        <taxon>Actinomycetota</taxon>
        <taxon>Actinomycetes</taxon>
        <taxon>Micromonosporales</taxon>
        <taxon>Micromonosporaceae</taxon>
    </lineage>
</organism>
<dbReference type="InterPro" id="IPR050131">
    <property type="entry name" value="Peptidase_S8_subtilisin-like"/>
</dbReference>
<protein>
    <submittedName>
        <fullName evidence="13">Type VII secretion-associated serine protease</fullName>
    </submittedName>
</protein>
<dbReference type="InterPro" id="IPR023834">
    <property type="entry name" value="T7SS_pept_S8A_mycosin"/>
</dbReference>
<keyword evidence="9 11" id="KW-0472">Membrane</keyword>
<evidence type="ECO:0000259" key="12">
    <source>
        <dbReference type="Pfam" id="PF00082"/>
    </source>
</evidence>
<dbReference type="GO" id="GO:0008233">
    <property type="term" value="F:peptidase activity"/>
    <property type="evidence" value="ECO:0007669"/>
    <property type="project" value="UniProtKB-KW"/>
</dbReference>
<keyword evidence="7 10" id="KW-0720">Serine protease</keyword>
<dbReference type="InterPro" id="IPR000209">
    <property type="entry name" value="Peptidase_S8/S53_dom"/>
</dbReference>
<evidence type="ECO:0000256" key="7">
    <source>
        <dbReference type="ARBA" id="ARBA00022825"/>
    </source>
</evidence>
<feature type="active site" description="Charge relay system" evidence="10">
    <location>
        <position position="53"/>
    </location>
</feature>
<evidence type="ECO:0000256" key="5">
    <source>
        <dbReference type="ARBA" id="ARBA00022692"/>
    </source>
</evidence>
<dbReference type="PRINTS" id="PR00723">
    <property type="entry name" value="SUBTILISIN"/>
</dbReference>
<comment type="similarity">
    <text evidence="2 10">Belongs to the peptidase S8 family.</text>
</comment>
<keyword evidence="14" id="KW-1185">Reference proteome</keyword>
<gene>
    <name evidence="13" type="ORF">Pa4123_90920</name>
</gene>
<evidence type="ECO:0000313" key="14">
    <source>
        <dbReference type="Proteomes" id="UP001144280"/>
    </source>
</evidence>
<evidence type="ECO:0000256" key="6">
    <source>
        <dbReference type="ARBA" id="ARBA00022801"/>
    </source>
</evidence>
<evidence type="ECO:0000313" key="13">
    <source>
        <dbReference type="EMBL" id="GLI03812.1"/>
    </source>
</evidence>
<dbReference type="Proteomes" id="UP001144280">
    <property type="component" value="Unassembled WGS sequence"/>
</dbReference>
<evidence type="ECO:0000256" key="2">
    <source>
        <dbReference type="ARBA" id="ARBA00011073"/>
    </source>
</evidence>
<name>A0ABQ5RAN4_9ACTN</name>
<dbReference type="PROSITE" id="PS00136">
    <property type="entry name" value="SUBTILASE_ASP"/>
    <property type="match status" value="1"/>
</dbReference>
<dbReference type="GO" id="GO:0006508">
    <property type="term" value="P:proteolysis"/>
    <property type="evidence" value="ECO:0007669"/>
    <property type="project" value="UniProtKB-KW"/>
</dbReference>
<dbReference type="InterPro" id="IPR036852">
    <property type="entry name" value="Peptidase_S8/S53_dom_sf"/>
</dbReference>
<dbReference type="Gene3D" id="3.40.50.200">
    <property type="entry name" value="Peptidase S8/S53 domain"/>
    <property type="match status" value="1"/>
</dbReference>
<dbReference type="SUPFAM" id="SSF52743">
    <property type="entry name" value="Subtilisin-like"/>
    <property type="match status" value="1"/>
</dbReference>
<dbReference type="InterPro" id="IPR023827">
    <property type="entry name" value="Peptidase_S8_Asp-AS"/>
</dbReference>
<keyword evidence="5 11" id="KW-0812">Transmembrane</keyword>
<accession>A0ABQ5RAN4</accession>
<evidence type="ECO:0000256" key="3">
    <source>
        <dbReference type="ARBA" id="ARBA00022475"/>
    </source>
</evidence>
<evidence type="ECO:0000256" key="9">
    <source>
        <dbReference type="ARBA" id="ARBA00023136"/>
    </source>
</evidence>
<keyword evidence="4 10" id="KW-0645">Protease</keyword>
<feature type="transmembrane region" description="Helical" evidence="11">
    <location>
        <begin position="327"/>
        <end position="348"/>
    </location>
</feature>
<evidence type="ECO:0000256" key="11">
    <source>
        <dbReference type="SAM" id="Phobius"/>
    </source>
</evidence>
<dbReference type="InterPro" id="IPR015500">
    <property type="entry name" value="Peptidase_S8_subtilisin-rel"/>
</dbReference>
<keyword evidence="8 11" id="KW-1133">Transmembrane helix</keyword>
<evidence type="ECO:0000256" key="1">
    <source>
        <dbReference type="ARBA" id="ARBA00004162"/>
    </source>
</evidence>
<dbReference type="PROSITE" id="PS51892">
    <property type="entry name" value="SUBTILASE"/>
    <property type="match status" value="1"/>
</dbReference>
<proteinExistence type="inferred from homology"/>
<sequence>MKRASILATILVLCLPSLQLDRIREDQWHLHSLRVADAHKYSLGEGVTVAVIDTGVSPHRDLRKNLLTGADVTGSIGIGHEDTDSHGTGMAGLIAAHGSTRDEGAMGIAPSADILPIRAALEGTQSTADNLAAGIEWAVAHQASVVNISLSGGPSARLRSAIDLALQHDVVVVAAAGNRPAAASVGFPARLEGVVAVGAVDRSGSHIDASVAGPEVVISAPGVDIYSTSYGDKYRKGTGTSDATAIVAGAAALVRSKYPELSAREVVHRLTATATDKGPPGRDEMYGYGVLNLVAALTADVPPLSPGVESSATSSVAKPGREGGGRLFPVVVAILVAAGGGASLVLWLRYRRRKGSAA</sequence>
<comment type="caution">
    <text evidence="13">The sequence shown here is derived from an EMBL/GenBank/DDBJ whole genome shotgun (WGS) entry which is preliminary data.</text>
</comment>
<keyword evidence="6 10" id="KW-0378">Hydrolase</keyword>
<keyword evidence="3" id="KW-1003">Cell membrane</keyword>
<evidence type="ECO:0000256" key="8">
    <source>
        <dbReference type="ARBA" id="ARBA00022989"/>
    </source>
</evidence>
<comment type="subcellular location">
    <subcellularLocation>
        <location evidence="1">Cell membrane</location>
        <topology evidence="1">Single-pass membrane protein</topology>
    </subcellularLocation>
</comment>
<reference evidence="13" key="1">
    <citation type="submission" date="2022-12" db="EMBL/GenBank/DDBJ databases">
        <title>New Phytohabitans aurantiacus sp. RD004123 nov., an actinomycete isolated from soil.</title>
        <authorList>
            <person name="Triningsih D.W."/>
            <person name="Harunari E."/>
            <person name="Igarashi Y."/>
        </authorList>
    </citation>
    <scope>NUCLEOTIDE SEQUENCE</scope>
    <source>
        <strain evidence="13">RD004123</strain>
    </source>
</reference>
<dbReference type="EMBL" id="BSDI01000103">
    <property type="protein sequence ID" value="GLI03812.1"/>
    <property type="molecule type" value="Genomic_DNA"/>
</dbReference>
<dbReference type="NCBIfam" id="TIGR03921">
    <property type="entry name" value="T7SS_mycosin"/>
    <property type="match status" value="1"/>
</dbReference>
<feature type="domain" description="Peptidase S8/S53" evidence="12">
    <location>
        <begin position="44"/>
        <end position="289"/>
    </location>
</feature>
<dbReference type="PANTHER" id="PTHR43806">
    <property type="entry name" value="PEPTIDASE S8"/>
    <property type="match status" value="1"/>
</dbReference>
<feature type="active site" description="Charge relay system" evidence="10">
    <location>
        <position position="241"/>
    </location>
</feature>
<dbReference type="Pfam" id="PF00082">
    <property type="entry name" value="Peptidase_S8"/>
    <property type="match status" value="1"/>
</dbReference>
<evidence type="ECO:0000256" key="4">
    <source>
        <dbReference type="ARBA" id="ARBA00022670"/>
    </source>
</evidence>